<organism evidence="3">
    <name type="scientific">uncultured bacterium contig00056</name>
    <dbReference type="NCBI Taxonomy" id="1181540"/>
    <lineage>
        <taxon>Bacteria</taxon>
        <taxon>environmental samples</taxon>
    </lineage>
</organism>
<proteinExistence type="inferred from homology"/>
<comment type="function">
    <text evidence="2">Antitoxin component of a type II toxin-antitoxin (TA) system.</text>
</comment>
<accession>A0A806JYW1</accession>
<protein>
    <recommendedName>
        <fullName evidence="2">Antitoxin</fullName>
    </recommendedName>
</protein>
<sequence length="100" mass="11653">MPAVPKIRPVSDLRNKFSDISRTVHEADEPVYLTKNGRGDMVVMSLETYEKNLFETEIYLKLKEAEYQAASTKKRYTHDEVMTELRKVITTNKNSKQKKT</sequence>
<reference evidence="3" key="1">
    <citation type="submission" date="2012-03" db="EMBL/GenBank/DDBJ databases">
        <title>Functional metagenomics reveals considerable lignocellulase gene clusters in the gut microbiome of a wood-feeding higher termite.</title>
        <authorList>
            <person name="Liu N."/>
        </authorList>
    </citation>
    <scope>NUCLEOTIDE SEQUENCE</scope>
</reference>
<evidence type="ECO:0000256" key="1">
    <source>
        <dbReference type="ARBA" id="ARBA00009981"/>
    </source>
</evidence>
<dbReference type="AlphaFoldDB" id="A0A806JYW1"/>
<dbReference type="NCBIfam" id="TIGR01552">
    <property type="entry name" value="phd_fam"/>
    <property type="match status" value="1"/>
</dbReference>
<dbReference type="InterPro" id="IPR006442">
    <property type="entry name" value="Antitoxin_Phd/YefM"/>
</dbReference>
<dbReference type="EMBL" id="JQ844186">
    <property type="protein sequence ID" value="AGS52235.1"/>
    <property type="molecule type" value="Genomic_DNA"/>
</dbReference>
<name>A0A806JYW1_9BACT</name>
<dbReference type="Gene3D" id="3.40.1620.10">
    <property type="entry name" value="YefM-like domain"/>
    <property type="match status" value="1"/>
</dbReference>
<evidence type="ECO:0000313" key="3">
    <source>
        <dbReference type="EMBL" id="AGS52235.1"/>
    </source>
</evidence>
<dbReference type="SUPFAM" id="SSF143120">
    <property type="entry name" value="YefM-like"/>
    <property type="match status" value="1"/>
</dbReference>
<dbReference type="Pfam" id="PF02604">
    <property type="entry name" value="PhdYeFM_antitox"/>
    <property type="match status" value="1"/>
</dbReference>
<comment type="similarity">
    <text evidence="1 2">Belongs to the phD/YefM antitoxin family.</text>
</comment>
<dbReference type="InterPro" id="IPR036165">
    <property type="entry name" value="YefM-like_sf"/>
</dbReference>
<evidence type="ECO:0000256" key="2">
    <source>
        <dbReference type="RuleBase" id="RU362080"/>
    </source>
</evidence>